<keyword evidence="1" id="KW-1133">Transmembrane helix</keyword>
<dbReference type="InterPro" id="IPR002931">
    <property type="entry name" value="Transglutaminase-like"/>
</dbReference>
<dbReference type="Proteomes" id="UP001594288">
    <property type="component" value="Unassembled WGS sequence"/>
</dbReference>
<evidence type="ECO:0000313" key="5">
    <source>
        <dbReference type="Proteomes" id="UP001594288"/>
    </source>
</evidence>
<organism evidence="4 5">
    <name type="scientific">Eiseniibacteriota bacterium</name>
    <dbReference type="NCBI Taxonomy" id="2212470"/>
    <lineage>
        <taxon>Bacteria</taxon>
        <taxon>Candidatus Eiseniibacteriota</taxon>
    </lineage>
</organism>
<dbReference type="InterPro" id="IPR024618">
    <property type="entry name" value="DUF3857"/>
</dbReference>
<comment type="caution">
    <text evidence="4">The sequence shown here is derived from an EMBL/GenBank/DDBJ whole genome shotgun (WGS) entry which is preliminary data.</text>
</comment>
<feature type="domain" description="DUF3857" evidence="3">
    <location>
        <begin position="82"/>
        <end position="245"/>
    </location>
</feature>
<keyword evidence="1" id="KW-0472">Membrane</keyword>
<evidence type="ECO:0000256" key="1">
    <source>
        <dbReference type="SAM" id="Phobius"/>
    </source>
</evidence>
<dbReference type="Pfam" id="PF01841">
    <property type="entry name" value="Transglut_core"/>
    <property type="match status" value="1"/>
</dbReference>
<name>A0ABV6YNW8_UNCEI</name>
<feature type="domain" description="Transglutaminase-like" evidence="2">
    <location>
        <begin position="309"/>
        <end position="383"/>
    </location>
</feature>
<evidence type="ECO:0000259" key="3">
    <source>
        <dbReference type="Pfam" id="PF12969"/>
    </source>
</evidence>
<dbReference type="Gene3D" id="3.10.620.30">
    <property type="match status" value="1"/>
</dbReference>
<dbReference type="PROSITE" id="PS51257">
    <property type="entry name" value="PROKAR_LIPOPROTEIN"/>
    <property type="match status" value="1"/>
</dbReference>
<keyword evidence="1" id="KW-0812">Transmembrane</keyword>
<evidence type="ECO:0000313" key="4">
    <source>
        <dbReference type="EMBL" id="MFC1799760.1"/>
    </source>
</evidence>
<dbReference type="SUPFAM" id="SSF54001">
    <property type="entry name" value="Cysteine proteinases"/>
    <property type="match status" value="1"/>
</dbReference>
<gene>
    <name evidence="4" type="ORF">ACFL2Z_02480</name>
</gene>
<dbReference type="Gene3D" id="2.60.40.3140">
    <property type="match status" value="1"/>
</dbReference>
<keyword evidence="5" id="KW-1185">Reference proteome</keyword>
<dbReference type="InterPro" id="IPR038765">
    <property type="entry name" value="Papain-like_cys_pep_sf"/>
</dbReference>
<dbReference type="EMBL" id="JBHPEI010000028">
    <property type="protein sequence ID" value="MFC1799760.1"/>
    <property type="molecule type" value="Genomic_DNA"/>
</dbReference>
<evidence type="ECO:0000259" key="2">
    <source>
        <dbReference type="Pfam" id="PF01841"/>
    </source>
</evidence>
<protein>
    <submittedName>
        <fullName evidence="4">DUF3857 domain-containing protein</fullName>
    </submittedName>
</protein>
<dbReference type="Pfam" id="PF12969">
    <property type="entry name" value="DUF3857"/>
    <property type="match status" value="1"/>
</dbReference>
<accession>A0ABV6YNW8</accession>
<feature type="transmembrane region" description="Helical" evidence="1">
    <location>
        <begin position="7"/>
        <end position="27"/>
    </location>
</feature>
<dbReference type="Gene3D" id="2.60.120.1130">
    <property type="match status" value="1"/>
</dbReference>
<reference evidence="4 5" key="1">
    <citation type="submission" date="2024-09" db="EMBL/GenBank/DDBJ databases">
        <authorList>
            <person name="D'Angelo T."/>
        </authorList>
    </citation>
    <scope>NUCLEOTIDE SEQUENCE [LARGE SCALE GENOMIC DNA]</scope>
    <source>
        <strain evidence="4">SAG AM-311-F02</strain>
    </source>
</reference>
<sequence length="662" mass="75662">MDRSGPAPIVCHLIAFFFAAAVLSVLLSSCGGRLKDVGGEDRFVEDVYWAEAEAHYQEYGGYYELKERKTLIEWESGQWGTTTDYHSVIVVLDAKKMEKYADFSIRLHPDSWISDLEAVTISADGQVTEVEETYERNTAPGFMLYSESNETVFAMPRFEDRCILEVKYRVHTSGPNLDDRFWFAAAIPVKKAAYSYIVSSTLTDMCDLKYKGYNFAIEAPQVMFYRTVNDVVHEFAWEVEDIEAVPYEDWMPPVEQYVPRIQLTGEVRSSPYSGWDRFAVWYYNVLKDYCVLPSELRDEMLALKSKLPGPVARMERIRDILAEDFRYVAIGLKDTHWKPHRPTEVCRNRYGDCKDLSTLAVCMLREAGFEACPALILTKDEGEIDRAVAVPRFNHMIVYIEDQDIWMDPTLGHVPLGMLHHSGRGVEALLIREESAVWKRTPVDPPFPSRRRLETLITLMSDGSVMGNSKATYEGDLALSRLRDYQGATDQEIDKSIRDAAQSYVSDASIQVCKLSRLEENPPKVTTVAQFSRPRTAFKLEDKMALRLDFLKPSLLQIAEEFEGAERRYDVSFPHVWSEIETVCIDIPSGWEVVDIPQPADSTGHWGSFHIDYSSVGNQVIVKRIYSLNRDKVDLSNLGRFTGFWREAKNLSSQEIVLKKQS</sequence>
<proteinExistence type="predicted"/>